<evidence type="ECO:0008006" key="4">
    <source>
        <dbReference type="Google" id="ProtNLM"/>
    </source>
</evidence>
<protein>
    <recommendedName>
        <fullName evidence="4">Lipoprotein</fullName>
    </recommendedName>
</protein>
<evidence type="ECO:0000256" key="1">
    <source>
        <dbReference type="SAM" id="SignalP"/>
    </source>
</evidence>
<organism evidence="2 3">
    <name type="scientific">Shewanella litoralis</name>
    <dbReference type="NCBI Taxonomy" id="2282700"/>
    <lineage>
        <taxon>Bacteria</taxon>
        <taxon>Pseudomonadati</taxon>
        <taxon>Pseudomonadota</taxon>
        <taxon>Gammaproteobacteria</taxon>
        <taxon>Alteromonadales</taxon>
        <taxon>Shewanellaceae</taxon>
        <taxon>Shewanella</taxon>
    </lineage>
</organism>
<proteinExistence type="predicted"/>
<reference evidence="3" key="1">
    <citation type="journal article" date="2019" name="Int. J. Syst. Evol. Microbiol.">
        <title>The Global Catalogue of Microorganisms (GCM) 10K type strain sequencing project: providing services to taxonomists for standard genome sequencing and annotation.</title>
        <authorList>
            <consortium name="The Broad Institute Genomics Platform"/>
            <consortium name="The Broad Institute Genome Sequencing Center for Infectious Disease"/>
            <person name="Wu L."/>
            <person name="Ma J."/>
        </authorList>
    </citation>
    <scope>NUCLEOTIDE SEQUENCE [LARGE SCALE GENOMIC DNA]</scope>
    <source>
        <strain evidence="3">JCM 32306</strain>
    </source>
</reference>
<dbReference type="EMBL" id="BMQX01000017">
    <property type="protein sequence ID" value="GGQ23890.1"/>
    <property type="molecule type" value="Genomic_DNA"/>
</dbReference>
<dbReference type="PROSITE" id="PS51257">
    <property type="entry name" value="PROKAR_LIPOPROTEIN"/>
    <property type="match status" value="1"/>
</dbReference>
<dbReference type="Proteomes" id="UP000619118">
    <property type="component" value="Unassembled WGS sequence"/>
</dbReference>
<evidence type="ECO:0000313" key="2">
    <source>
        <dbReference type="EMBL" id="GGQ23890.1"/>
    </source>
</evidence>
<dbReference type="RefSeq" id="WP_229785913.1">
    <property type="nucleotide sequence ID" value="NZ_BMQX01000017.1"/>
</dbReference>
<name>A0ABQ2RBT0_9GAMM</name>
<comment type="caution">
    <text evidence="2">The sequence shown here is derived from an EMBL/GenBank/DDBJ whole genome shotgun (WGS) entry which is preliminary data.</text>
</comment>
<feature type="signal peptide" evidence="1">
    <location>
        <begin position="1"/>
        <end position="19"/>
    </location>
</feature>
<gene>
    <name evidence="2" type="ORF">GCM10009411_24960</name>
</gene>
<feature type="chain" id="PRO_5047203401" description="Lipoprotein" evidence="1">
    <location>
        <begin position="20"/>
        <end position="150"/>
    </location>
</feature>
<sequence length="150" mass="16811">MRKITTITLLIISSMFLMACDNAKNEEKNTFPKDLTLCQFSAGQCYKNVADLKVGLMIDPVHTPSEKPLNITLKSTQAITNVSIRIEGRDMFMGVIPVALSSVTDNEAQGTLIFGSCSSNYMVWRAFVTFDYQQQQRTLIYDFLADNPNP</sequence>
<accession>A0ABQ2RBT0</accession>
<keyword evidence="3" id="KW-1185">Reference proteome</keyword>
<keyword evidence="1" id="KW-0732">Signal</keyword>
<evidence type="ECO:0000313" key="3">
    <source>
        <dbReference type="Proteomes" id="UP000619118"/>
    </source>
</evidence>